<feature type="domain" description="Glycoside hydrolase family 5" evidence="10">
    <location>
        <begin position="64"/>
        <end position="361"/>
    </location>
</feature>
<keyword evidence="8 9" id="KW-0326">Glycosidase</keyword>
<dbReference type="GO" id="GO:0005576">
    <property type="term" value="C:extracellular region"/>
    <property type="evidence" value="ECO:0007669"/>
    <property type="project" value="UniProtKB-SubCell"/>
</dbReference>
<dbReference type="PANTHER" id="PTHR31451">
    <property type="match status" value="1"/>
</dbReference>
<comment type="subcellular location">
    <subcellularLocation>
        <location evidence="2">Secreted</location>
    </subcellularLocation>
</comment>
<dbReference type="SUPFAM" id="SSF51445">
    <property type="entry name" value="(Trans)glycosidases"/>
    <property type="match status" value="1"/>
</dbReference>
<evidence type="ECO:0000259" key="10">
    <source>
        <dbReference type="Pfam" id="PF00150"/>
    </source>
</evidence>
<dbReference type="FunFam" id="3.20.20.80:FF:000432">
    <property type="entry name" value="Uncharacterized protein"/>
    <property type="match status" value="1"/>
</dbReference>
<evidence type="ECO:0000256" key="1">
    <source>
        <dbReference type="ARBA" id="ARBA00001678"/>
    </source>
</evidence>
<accession>A0A7U2EWB1</accession>
<dbReference type="PANTHER" id="PTHR31451:SF39">
    <property type="entry name" value="MANNAN ENDO-1,4-BETA-MANNOSIDASE 1"/>
    <property type="match status" value="1"/>
</dbReference>
<evidence type="ECO:0000256" key="9">
    <source>
        <dbReference type="RuleBase" id="RU361153"/>
    </source>
</evidence>
<dbReference type="Pfam" id="PF00150">
    <property type="entry name" value="Cellulase"/>
    <property type="match status" value="1"/>
</dbReference>
<evidence type="ECO:0000256" key="3">
    <source>
        <dbReference type="ARBA" id="ARBA00005641"/>
    </source>
</evidence>
<organism evidence="11 12">
    <name type="scientific">Phaeosphaeria nodorum (strain SN15 / ATCC MYA-4574 / FGSC 10173)</name>
    <name type="common">Glume blotch fungus</name>
    <name type="synonym">Parastagonospora nodorum</name>
    <dbReference type="NCBI Taxonomy" id="321614"/>
    <lineage>
        <taxon>Eukaryota</taxon>
        <taxon>Fungi</taxon>
        <taxon>Dikarya</taxon>
        <taxon>Ascomycota</taxon>
        <taxon>Pezizomycotina</taxon>
        <taxon>Dothideomycetes</taxon>
        <taxon>Pleosporomycetidae</taxon>
        <taxon>Pleosporales</taxon>
        <taxon>Pleosporineae</taxon>
        <taxon>Phaeosphaeriaceae</taxon>
        <taxon>Parastagonospora</taxon>
    </lineage>
</organism>
<dbReference type="Proteomes" id="UP000663193">
    <property type="component" value="Chromosome 2"/>
</dbReference>
<comment type="catalytic activity">
    <reaction evidence="1">
        <text>Random hydrolysis of (1-&gt;4)-beta-D-mannosidic linkages in mannans, galactomannans and glucomannans.</text>
        <dbReference type="EC" id="3.2.1.78"/>
    </reaction>
</comment>
<evidence type="ECO:0000256" key="5">
    <source>
        <dbReference type="ARBA" id="ARBA00022525"/>
    </source>
</evidence>
<keyword evidence="7 9" id="KW-0378">Hydrolase</keyword>
<protein>
    <recommendedName>
        <fullName evidence="4">mannan endo-1,4-beta-mannosidase</fullName>
        <ecNumber evidence="4">3.2.1.78</ecNumber>
    </recommendedName>
</protein>
<dbReference type="VEuPathDB" id="FungiDB:JI435_078780"/>
<dbReference type="InterPro" id="IPR045053">
    <property type="entry name" value="MAN-like"/>
</dbReference>
<dbReference type="InterPro" id="IPR017853">
    <property type="entry name" value="GH"/>
</dbReference>
<proteinExistence type="inferred from homology"/>
<dbReference type="EC" id="3.2.1.78" evidence="4"/>
<reference evidence="12" key="1">
    <citation type="journal article" date="2021" name="BMC Genomics">
        <title>Chromosome-level genome assembly and manually-curated proteome of model necrotroph Parastagonospora nodorum Sn15 reveals a genome-wide trove of candidate effector homologs, and redundancy of virulence-related functions within an accessory chromosome.</title>
        <authorList>
            <person name="Bertazzoni S."/>
            <person name="Jones D.A.B."/>
            <person name="Phan H.T."/>
            <person name="Tan K.-C."/>
            <person name="Hane J.K."/>
        </authorList>
    </citation>
    <scope>NUCLEOTIDE SEQUENCE [LARGE SCALE GENOMIC DNA]</scope>
    <source>
        <strain evidence="12">SN15 / ATCC MYA-4574 / FGSC 10173)</strain>
    </source>
</reference>
<dbReference type="InterPro" id="IPR001547">
    <property type="entry name" value="Glyco_hydro_5"/>
</dbReference>
<evidence type="ECO:0000256" key="6">
    <source>
        <dbReference type="ARBA" id="ARBA00022729"/>
    </source>
</evidence>
<dbReference type="EMBL" id="CP069024">
    <property type="protein sequence ID" value="QRC93078.1"/>
    <property type="molecule type" value="Genomic_DNA"/>
</dbReference>
<keyword evidence="5" id="KW-0964">Secreted</keyword>
<keyword evidence="6" id="KW-0732">Signal</keyword>
<evidence type="ECO:0000256" key="4">
    <source>
        <dbReference type="ARBA" id="ARBA00012706"/>
    </source>
</evidence>
<evidence type="ECO:0000256" key="8">
    <source>
        <dbReference type="ARBA" id="ARBA00023295"/>
    </source>
</evidence>
<sequence>MRIRLADIPPTENYHSIIAPTLFINMQLFKVFLPLAVTAPFVAAHPPGPPRPHASPKQREISTSWAGVNSYFLHAYQTADRIAVLDAIKDAKLKTLRLFISFTPANNKATGSVNMPDIEPNQVGTYDDTQLRAIDQLMIESRERGIKLIIAMHDRYQLGCWGNDTYVSKYKLPALDCAVKPAAQNDVTFFYQDPSPISDFDNRLTHILEHKNTLLPGAPQWKDLSEHIFSFNIQNEGQGHLRNNIAPAPAWWCDRSKKMRSIMGNSAILISTGGGNEFPNSDIPENWACPTLDLVDIHSYSGVSEFRNKAPIALERAQDANKLVLFEEFGASGADKANVVGQHIDVFNNLKVPWMIWQINKPGKGANDFEFWTDESTFGVVKTGSETALGLAGAQKFPNLS</sequence>
<comment type="similarity">
    <text evidence="3 9">Belongs to the glycosyl hydrolase 5 (cellulase A) family.</text>
</comment>
<evidence type="ECO:0000256" key="7">
    <source>
        <dbReference type="ARBA" id="ARBA00022801"/>
    </source>
</evidence>
<name>A0A7U2EWB1_PHANO</name>
<evidence type="ECO:0000313" key="12">
    <source>
        <dbReference type="Proteomes" id="UP000663193"/>
    </source>
</evidence>
<dbReference type="OrthoDB" id="428177at2759"/>
<dbReference type="Gene3D" id="3.20.20.80">
    <property type="entry name" value="Glycosidases"/>
    <property type="match status" value="1"/>
</dbReference>
<dbReference type="GO" id="GO:0046355">
    <property type="term" value="P:mannan catabolic process"/>
    <property type="evidence" value="ECO:0007669"/>
    <property type="project" value="UniProtKB-ARBA"/>
</dbReference>
<dbReference type="GO" id="GO:0016985">
    <property type="term" value="F:mannan endo-1,4-beta-mannosidase activity"/>
    <property type="evidence" value="ECO:0007669"/>
    <property type="project" value="UniProtKB-EC"/>
</dbReference>
<dbReference type="AlphaFoldDB" id="A0A7U2EWB1"/>
<evidence type="ECO:0000256" key="2">
    <source>
        <dbReference type="ARBA" id="ARBA00004613"/>
    </source>
</evidence>
<gene>
    <name evidence="11" type="ORF">JI435_078780</name>
</gene>
<keyword evidence="12" id="KW-1185">Reference proteome</keyword>
<evidence type="ECO:0000313" key="11">
    <source>
        <dbReference type="EMBL" id="QRC93078.1"/>
    </source>
</evidence>